<feature type="region of interest" description="Disordered" evidence="1">
    <location>
        <begin position="45"/>
        <end position="64"/>
    </location>
</feature>
<organism evidence="3 4">
    <name type="scientific">Lentinula lateritia</name>
    <dbReference type="NCBI Taxonomy" id="40482"/>
    <lineage>
        <taxon>Eukaryota</taxon>
        <taxon>Fungi</taxon>
        <taxon>Dikarya</taxon>
        <taxon>Basidiomycota</taxon>
        <taxon>Agaricomycotina</taxon>
        <taxon>Agaricomycetes</taxon>
        <taxon>Agaricomycetidae</taxon>
        <taxon>Agaricales</taxon>
        <taxon>Marasmiineae</taxon>
        <taxon>Omphalotaceae</taxon>
        <taxon>Lentinula</taxon>
    </lineage>
</organism>
<evidence type="ECO:0000313" key="3">
    <source>
        <dbReference type="EMBL" id="KAJ4497625.1"/>
    </source>
</evidence>
<dbReference type="PROSITE" id="PS50181">
    <property type="entry name" value="FBOX"/>
    <property type="match status" value="1"/>
</dbReference>
<dbReference type="Pfam" id="PF00646">
    <property type="entry name" value="F-box"/>
    <property type="match status" value="1"/>
</dbReference>
<evidence type="ECO:0000313" key="4">
    <source>
        <dbReference type="Proteomes" id="UP001150217"/>
    </source>
</evidence>
<comment type="caution">
    <text evidence="3">The sequence shown here is derived from an EMBL/GenBank/DDBJ whole genome shotgun (WGS) entry which is preliminary data.</text>
</comment>
<evidence type="ECO:0000256" key="1">
    <source>
        <dbReference type="SAM" id="MobiDB-lite"/>
    </source>
</evidence>
<keyword evidence="4" id="KW-1185">Reference proteome</keyword>
<dbReference type="EMBL" id="JANVFT010000020">
    <property type="protein sequence ID" value="KAJ4497625.1"/>
    <property type="molecule type" value="Genomic_DNA"/>
</dbReference>
<name>A0ABQ8VQA6_9AGAR</name>
<evidence type="ECO:0000259" key="2">
    <source>
        <dbReference type="PROSITE" id="PS50181"/>
    </source>
</evidence>
<dbReference type="SUPFAM" id="SSF81383">
    <property type="entry name" value="F-box domain"/>
    <property type="match status" value="1"/>
</dbReference>
<dbReference type="CDD" id="cd09917">
    <property type="entry name" value="F-box_SF"/>
    <property type="match status" value="1"/>
</dbReference>
<feature type="compositionally biased region" description="Polar residues" evidence="1">
    <location>
        <begin position="45"/>
        <end position="63"/>
    </location>
</feature>
<protein>
    <recommendedName>
        <fullName evidence="2">F-box domain-containing protein</fullName>
    </recommendedName>
</protein>
<dbReference type="InterPro" id="IPR036047">
    <property type="entry name" value="F-box-like_dom_sf"/>
</dbReference>
<accession>A0ABQ8VQA6</accession>
<dbReference type="Proteomes" id="UP001150217">
    <property type="component" value="Unassembled WGS sequence"/>
</dbReference>
<proteinExistence type="predicted"/>
<dbReference type="InterPro" id="IPR001810">
    <property type="entry name" value="F-box_dom"/>
</dbReference>
<gene>
    <name evidence="3" type="ORF">C8R41DRAFT_865395</name>
</gene>
<feature type="domain" description="F-box" evidence="2">
    <location>
        <begin position="73"/>
        <end position="122"/>
    </location>
</feature>
<reference evidence="3" key="1">
    <citation type="submission" date="2022-08" db="EMBL/GenBank/DDBJ databases">
        <title>A Global Phylogenomic Analysis of the Shiitake Genus Lentinula.</title>
        <authorList>
            <consortium name="DOE Joint Genome Institute"/>
            <person name="Sierra-Patev S."/>
            <person name="Min B."/>
            <person name="Naranjo-Ortiz M."/>
            <person name="Looney B."/>
            <person name="Konkel Z."/>
            <person name="Slot J.C."/>
            <person name="Sakamoto Y."/>
            <person name="Steenwyk J.L."/>
            <person name="Rokas A."/>
            <person name="Carro J."/>
            <person name="Camarero S."/>
            <person name="Ferreira P."/>
            <person name="Molpeceres G."/>
            <person name="Ruiz-Duenas F.J."/>
            <person name="Serrano A."/>
            <person name="Henrissat B."/>
            <person name="Drula E."/>
            <person name="Hughes K.W."/>
            <person name="Mata J.L."/>
            <person name="Ishikawa N.K."/>
            <person name="Vargas-Isla R."/>
            <person name="Ushijima S."/>
            <person name="Smith C.A."/>
            <person name="Ahrendt S."/>
            <person name="Andreopoulos W."/>
            <person name="He G."/>
            <person name="Labutti K."/>
            <person name="Lipzen A."/>
            <person name="Ng V."/>
            <person name="Riley R."/>
            <person name="Sandor L."/>
            <person name="Barry K."/>
            <person name="Martinez A.T."/>
            <person name="Xiao Y."/>
            <person name="Gibbons J.G."/>
            <person name="Terashima K."/>
            <person name="Grigoriev I.V."/>
            <person name="Hibbett D.S."/>
        </authorList>
    </citation>
    <scope>NUCLEOTIDE SEQUENCE</scope>
    <source>
        <strain evidence="3">RHP3577 ss4</strain>
    </source>
</reference>
<sequence length="344" mass="39202">MYNTRNSSRTSSKIRIGDTEAFVLSSDDSEVENFKTKYISNYLNTNDKGPSSGNVAHPQSSSRIVKRGNRGKLEGILKLPLDLELEIYSYLEPLDLLRLSRTSKDLRVFLMSRSNAIVWRAARSNVPDLPPLPSDLSEPECACVNLARPSSGNVAFVAAIDVLILRRFYSRSNLHSVWKRSYASTFIVFKAAAEYIPCVKVAPWKGPWNGEDKVFFPPNVRTLRHKYRQVRKGEMGQEEWVAQQKQLYEEITEHTAACSGWQKVNNDKRAEELQITRSKRKSLIYNKLQALGWGDEIDRLDAEGSTLLSTHKSVRQAKDLTDKAWTGIQPQLVKLLEESQQRRL</sequence>